<feature type="domain" description="RGS" evidence="3">
    <location>
        <begin position="1"/>
        <end position="91"/>
    </location>
</feature>
<dbReference type="SUPFAM" id="SSF50985">
    <property type="entry name" value="RCC1/BLIP-II"/>
    <property type="match status" value="1"/>
</dbReference>
<accession>A0ABD3D345</accession>
<name>A0ABD3D345_9LAMI</name>
<dbReference type="InterPro" id="IPR000408">
    <property type="entry name" value="Reg_chr_condens"/>
</dbReference>
<dbReference type="InterPro" id="IPR016137">
    <property type="entry name" value="RGS"/>
</dbReference>
<dbReference type="PROSITE" id="PS50132">
    <property type="entry name" value="RGS"/>
    <property type="match status" value="1"/>
</dbReference>
<keyword evidence="5" id="KW-1185">Reference proteome</keyword>
<evidence type="ECO:0000313" key="5">
    <source>
        <dbReference type="Proteomes" id="UP001632038"/>
    </source>
</evidence>
<evidence type="ECO:0000259" key="3">
    <source>
        <dbReference type="PROSITE" id="PS50132"/>
    </source>
</evidence>
<organism evidence="4 5">
    <name type="scientific">Castilleja foliolosa</name>
    <dbReference type="NCBI Taxonomy" id="1961234"/>
    <lineage>
        <taxon>Eukaryota</taxon>
        <taxon>Viridiplantae</taxon>
        <taxon>Streptophyta</taxon>
        <taxon>Embryophyta</taxon>
        <taxon>Tracheophyta</taxon>
        <taxon>Spermatophyta</taxon>
        <taxon>Magnoliopsida</taxon>
        <taxon>eudicotyledons</taxon>
        <taxon>Gunneridae</taxon>
        <taxon>Pentapetalae</taxon>
        <taxon>asterids</taxon>
        <taxon>lamiids</taxon>
        <taxon>Lamiales</taxon>
        <taxon>Orobanchaceae</taxon>
        <taxon>Pedicularideae</taxon>
        <taxon>Castillejinae</taxon>
        <taxon>Castilleja</taxon>
    </lineage>
</organism>
<evidence type="ECO:0000256" key="2">
    <source>
        <dbReference type="PROSITE-ProRule" id="PRU00235"/>
    </source>
</evidence>
<dbReference type="PANTHER" id="PTHR22870:SF466">
    <property type="entry name" value="ANKYRIN REPEAT-CONTAINING PROTEIN"/>
    <property type="match status" value="1"/>
</dbReference>
<dbReference type="SUPFAM" id="SSF48097">
    <property type="entry name" value="Regulator of G-protein signaling, RGS"/>
    <property type="match status" value="1"/>
</dbReference>
<dbReference type="InterPro" id="IPR009091">
    <property type="entry name" value="RCC1/BLIP-II"/>
</dbReference>
<sequence>MEFADSCLAGESVHFYEEVQQLDKIPSADHVRRIYMARHIIDNYITPDRCNNGGEHISYSHRCRLEILSTLDLAHPNLFKNLINKLIQLMKTSGCKILYTTHSNAGVTTNNRSCPLLSAAVLDPRSLINFTTQSKLRSSPLGQVKKHCISFSGAQWTPPVVDLLAFSTKTYPSEQLPILHLLLPPITHQRQHRHCFGNVGPGEFPLSANPSIVLHFLTVCNLNLQDLTKLEATCSSFRQPSNFPPDNELLLAKLAALDMCRKRAVFKPMSTVQQKVLKQICGGVLEIVVDPVHSLVVKNGGDVFSFGSNSSRQLGHGTMDEEPSPRLNRSLQGIRIIHAAAGAGRTMLISEAGRVYAFGKHSFGETEYGGQGNKLVTSPQLVESLNDIFVVQAAIGNFFTAVL</sequence>
<dbReference type="Gene3D" id="2.130.10.30">
    <property type="entry name" value="Regulator of chromosome condensation 1/beta-lactamase-inhibitor protein II"/>
    <property type="match status" value="1"/>
</dbReference>
<dbReference type="AlphaFoldDB" id="A0ABD3D345"/>
<proteinExistence type="predicted"/>
<keyword evidence="1" id="KW-0677">Repeat</keyword>
<feature type="repeat" description="RCC1" evidence="2">
    <location>
        <begin position="301"/>
        <end position="352"/>
    </location>
</feature>
<dbReference type="Pfam" id="PF00415">
    <property type="entry name" value="RCC1"/>
    <property type="match status" value="2"/>
</dbReference>
<dbReference type="PROSITE" id="PS50012">
    <property type="entry name" value="RCC1_3"/>
    <property type="match status" value="2"/>
</dbReference>
<dbReference type="InterPro" id="IPR036305">
    <property type="entry name" value="RGS_sf"/>
</dbReference>
<dbReference type="InterPro" id="IPR051210">
    <property type="entry name" value="Ub_ligase/GEF_domain"/>
</dbReference>
<dbReference type="PANTHER" id="PTHR22870">
    <property type="entry name" value="REGULATOR OF CHROMOSOME CONDENSATION"/>
    <property type="match status" value="1"/>
</dbReference>
<reference evidence="5" key="1">
    <citation type="journal article" date="2024" name="IScience">
        <title>Strigolactones Initiate the Formation of Haustorium-like Structures in Castilleja.</title>
        <authorList>
            <person name="Buerger M."/>
            <person name="Peterson D."/>
            <person name="Chory J."/>
        </authorList>
    </citation>
    <scope>NUCLEOTIDE SEQUENCE [LARGE SCALE GENOMIC DNA]</scope>
</reference>
<comment type="caution">
    <text evidence="4">The sequence shown here is derived from an EMBL/GenBank/DDBJ whole genome shotgun (WGS) entry which is preliminary data.</text>
</comment>
<evidence type="ECO:0000256" key="1">
    <source>
        <dbReference type="ARBA" id="ARBA00022737"/>
    </source>
</evidence>
<dbReference type="Proteomes" id="UP001632038">
    <property type="component" value="Unassembled WGS sequence"/>
</dbReference>
<protein>
    <recommendedName>
        <fullName evidence="3">RGS domain-containing protein</fullName>
    </recommendedName>
</protein>
<dbReference type="Gene3D" id="1.10.167.10">
    <property type="entry name" value="Regulator of G-protein Signalling 4, domain 2"/>
    <property type="match status" value="1"/>
</dbReference>
<gene>
    <name evidence="4" type="ORF">CASFOL_020970</name>
</gene>
<dbReference type="EMBL" id="JAVIJP010000027">
    <property type="protein sequence ID" value="KAL3636423.1"/>
    <property type="molecule type" value="Genomic_DNA"/>
</dbReference>
<dbReference type="InterPro" id="IPR044926">
    <property type="entry name" value="RGS_subdomain_2"/>
</dbReference>
<evidence type="ECO:0000313" key="4">
    <source>
        <dbReference type="EMBL" id="KAL3636423.1"/>
    </source>
</evidence>
<feature type="repeat" description="RCC1" evidence="2">
    <location>
        <begin position="353"/>
        <end position="403"/>
    </location>
</feature>